<evidence type="ECO:0000313" key="2">
    <source>
        <dbReference type="EMBL" id="CAG8729650.1"/>
    </source>
</evidence>
<name>A0A9N9IB98_9GLOM</name>
<evidence type="ECO:0000313" key="3">
    <source>
        <dbReference type="Proteomes" id="UP000789342"/>
    </source>
</evidence>
<protein>
    <submittedName>
        <fullName evidence="2">8274_t:CDS:1</fullName>
    </submittedName>
</protein>
<gene>
    <name evidence="2" type="ORF">AMORRO_LOCUS13919</name>
</gene>
<feature type="region of interest" description="Disordered" evidence="1">
    <location>
        <begin position="114"/>
        <end position="137"/>
    </location>
</feature>
<accession>A0A9N9IB98</accession>
<proteinExistence type="predicted"/>
<comment type="caution">
    <text evidence="2">The sequence shown here is derived from an EMBL/GenBank/DDBJ whole genome shotgun (WGS) entry which is preliminary data.</text>
</comment>
<feature type="compositionally biased region" description="Polar residues" evidence="1">
    <location>
        <begin position="1"/>
        <end position="14"/>
    </location>
</feature>
<dbReference type="OrthoDB" id="2430343at2759"/>
<keyword evidence="3" id="KW-1185">Reference proteome</keyword>
<dbReference type="AlphaFoldDB" id="A0A9N9IB98"/>
<dbReference type="EMBL" id="CAJVPV010025713">
    <property type="protein sequence ID" value="CAG8729650.1"/>
    <property type="molecule type" value="Genomic_DNA"/>
</dbReference>
<feature type="compositionally biased region" description="Basic and acidic residues" evidence="1">
    <location>
        <begin position="56"/>
        <end position="66"/>
    </location>
</feature>
<evidence type="ECO:0000256" key="1">
    <source>
        <dbReference type="SAM" id="MobiDB-lite"/>
    </source>
</evidence>
<dbReference type="Proteomes" id="UP000789342">
    <property type="component" value="Unassembled WGS sequence"/>
</dbReference>
<feature type="compositionally biased region" description="Polar residues" evidence="1">
    <location>
        <begin position="72"/>
        <end position="87"/>
    </location>
</feature>
<feature type="region of interest" description="Disordered" evidence="1">
    <location>
        <begin position="1"/>
        <end position="93"/>
    </location>
</feature>
<reference evidence="2" key="1">
    <citation type="submission" date="2021-06" db="EMBL/GenBank/DDBJ databases">
        <authorList>
            <person name="Kallberg Y."/>
            <person name="Tangrot J."/>
            <person name="Rosling A."/>
        </authorList>
    </citation>
    <scope>NUCLEOTIDE SEQUENCE</scope>
    <source>
        <strain evidence="2">CL551</strain>
    </source>
</reference>
<organism evidence="2 3">
    <name type="scientific">Acaulospora morrowiae</name>
    <dbReference type="NCBI Taxonomy" id="94023"/>
    <lineage>
        <taxon>Eukaryota</taxon>
        <taxon>Fungi</taxon>
        <taxon>Fungi incertae sedis</taxon>
        <taxon>Mucoromycota</taxon>
        <taxon>Glomeromycotina</taxon>
        <taxon>Glomeromycetes</taxon>
        <taxon>Diversisporales</taxon>
        <taxon>Acaulosporaceae</taxon>
        <taxon>Acaulospora</taxon>
    </lineage>
</organism>
<feature type="compositionally biased region" description="Polar residues" evidence="1">
    <location>
        <begin position="22"/>
        <end position="52"/>
    </location>
</feature>
<sequence>MDGSYDSQESAQESKGSDSDRSNLNSLPDNFTGSITDKSDQISNAGQLNSENVLEDTVKSELEHSVSRPNVEASNKLNLIDSQQETPQPKDNEVTDINLTTAQQVMSHVFTETRNATEEHYSDESEQFEDDEHLGSSENRYEQDQLFFVQHPDDGEDSDYMVKSINTNSGSENSLNMGDDSGVTIITAEDIYTPPSPSQNSEVSMESLPTGDVSDSYVLANISPTNSFHEGIEAEGSTLYSSGDSQSQILAPLSISHDGYEDDEGRTYLTPILSRSDAMDVPMSPTISSIYAHSEHSERIPSLLNSNIVSIPDIFLRHPQINNSRGDIDFQQDFSILTIIHQQMLIPFIHGFSWAFGIHLYRYFRHGFSLRELWRSSFAGITGRSNNIQNRK</sequence>